<keyword evidence="2" id="KW-1185">Reference proteome</keyword>
<name>A0A1H4IC84_STRMJ</name>
<organism evidence="1 2">
    <name type="scientific">Streptomyces melanosporofaciens</name>
    <dbReference type="NCBI Taxonomy" id="67327"/>
    <lineage>
        <taxon>Bacteria</taxon>
        <taxon>Bacillati</taxon>
        <taxon>Actinomycetota</taxon>
        <taxon>Actinomycetes</taxon>
        <taxon>Kitasatosporales</taxon>
        <taxon>Streptomycetaceae</taxon>
        <taxon>Streptomyces</taxon>
        <taxon>Streptomyces violaceusniger group</taxon>
    </lineage>
</organism>
<dbReference type="EMBL" id="FNST01000001">
    <property type="protein sequence ID" value="SEB31515.1"/>
    <property type="molecule type" value="Genomic_DNA"/>
</dbReference>
<gene>
    <name evidence="1" type="ORF">SAMN04490356_0452</name>
</gene>
<proteinExistence type="predicted"/>
<reference evidence="2" key="1">
    <citation type="submission" date="2016-10" db="EMBL/GenBank/DDBJ databases">
        <authorList>
            <person name="Varghese N."/>
            <person name="Submissions S."/>
        </authorList>
    </citation>
    <scope>NUCLEOTIDE SEQUENCE [LARGE SCALE GENOMIC DNA]</scope>
    <source>
        <strain evidence="2">DSM 40318</strain>
    </source>
</reference>
<dbReference type="AlphaFoldDB" id="A0A1H4IC84"/>
<evidence type="ECO:0000313" key="1">
    <source>
        <dbReference type="EMBL" id="SEB31515.1"/>
    </source>
</evidence>
<evidence type="ECO:0000313" key="2">
    <source>
        <dbReference type="Proteomes" id="UP000198609"/>
    </source>
</evidence>
<dbReference type="Proteomes" id="UP000198609">
    <property type="component" value="Unassembled WGS sequence"/>
</dbReference>
<protein>
    <submittedName>
        <fullName evidence="1">Uncharacterized protein</fullName>
    </submittedName>
</protein>
<accession>A0A1H4IC84</accession>
<dbReference type="RefSeq" id="WP_208905473.1">
    <property type="nucleotide sequence ID" value="NZ_FNST01000001.1"/>
</dbReference>
<sequence length="54" mass="5748">MLSRGTDPEIIREDAPGIITRGVQDKPVEIYAKGAAVGMPVMLTPSAHFVAKVL</sequence>